<keyword evidence="2" id="KW-0808">Transferase</keyword>
<evidence type="ECO:0000259" key="1">
    <source>
        <dbReference type="PROSITE" id="PS51186"/>
    </source>
</evidence>
<protein>
    <submittedName>
        <fullName evidence="2">GNAT family N-acetyltransferase</fullName>
        <ecNumber evidence="2">2.3.-.-</ecNumber>
    </submittedName>
</protein>
<gene>
    <name evidence="2" type="ORF">ACFPZN_15915</name>
</gene>
<dbReference type="PANTHER" id="PTHR43441">
    <property type="entry name" value="RIBOSOMAL-PROTEIN-SERINE ACETYLTRANSFERASE"/>
    <property type="match status" value="1"/>
</dbReference>
<dbReference type="GO" id="GO:0016746">
    <property type="term" value="F:acyltransferase activity"/>
    <property type="evidence" value="ECO:0007669"/>
    <property type="project" value="UniProtKB-KW"/>
</dbReference>
<accession>A0ABW0ZV17</accession>
<organism evidence="2 3">
    <name type="scientific">Actinomadura rugatobispora</name>
    <dbReference type="NCBI Taxonomy" id="1994"/>
    <lineage>
        <taxon>Bacteria</taxon>
        <taxon>Bacillati</taxon>
        <taxon>Actinomycetota</taxon>
        <taxon>Actinomycetes</taxon>
        <taxon>Streptosporangiales</taxon>
        <taxon>Thermomonosporaceae</taxon>
        <taxon>Actinomadura</taxon>
    </lineage>
</organism>
<dbReference type="RefSeq" id="WP_378282732.1">
    <property type="nucleotide sequence ID" value="NZ_JBHSON010000019.1"/>
</dbReference>
<feature type="domain" description="N-acetyltransferase" evidence="1">
    <location>
        <begin position="10"/>
        <end position="176"/>
    </location>
</feature>
<keyword evidence="3" id="KW-1185">Reference proteome</keyword>
<reference evidence="3" key="1">
    <citation type="journal article" date="2019" name="Int. J. Syst. Evol. Microbiol.">
        <title>The Global Catalogue of Microorganisms (GCM) 10K type strain sequencing project: providing services to taxonomists for standard genome sequencing and annotation.</title>
        <authorList>
            <consortium name="The Broad Institute Genomics Platform"/>
            <consortium name="The Broad Institute Genome Sequencing Center for Infectious Disease"/>
            <person name="Wu L."/>
            <person name="Ma J."/>
        </authorList>
    </citation>
    <scope>NUCLEOTIDE SEQUENCE [LARGE SCALE GENOMIC DNA]</scope>
    <source>
        <strain evidence="3">KCTC 42087</strain>
    </source>
</reference>
<dbReference type="EMBL" id="JBHSON010000019">
    <property type="protein sequence ID" value="MFC5747115.1"/>
    <property type="molecule type" value="Genomic_DNA"/>
</dbReference>
<evidence type="ECO:0000313" key="2">
    <source>
        <dbReference type="EMBL" id="MFC5747115.1"/>
    </source>
</evidence>
<dbReference type="Gene3D" id="3.40.630.30">
    <property type="match status" value="1"/>
</dbReference>
<proteinExistence type="predicted"/>
<dbReference type="InterPro" id="IPR016181">
    <property type="entry name" value="Acyl_CoA_acyltransferase"/>
</dbReference>
<dbReference type="SUPFAM" id="SSF55729">
    <property type="entry name" value="Acyl-CoA N-acyltransferases (Nat)"/>
    <property type="match status" value="1"/>
</dbReference>
<sequence>MFAVPLGEGAELRPLEPWQAEEFAEHADRVREDIAPWIPWSRTVTDVPSARALLEQYAQRRAADQGRIYGIWIDGLLQGGTVFRTFDPVLRNCEIGVWMGTAGRGRGLITAAARHMIDWALGPRGMARVEWHCDPENERSVAAAERLGMTHEGTLRKAFVMDGERRDTMIWALLAGEWRTAG</sequence>
<dbReference type="InterPro" id="IPR000182">
    <property type="entry name" value="GNAT_dom"/>
</dbReference>
<dbReference type="EC" id="2.3.-.-" evidence="2"/>
<keyword evidence="2" id="KW-0012">Acyltransferase</keyword>
<comment type="caution">
    <text evidence="2">The sequence shown here is derived from an EMBL/GenBank/DDBJ whole genome shotgun (WGS) entry which is preliminary data.</text>
</comment>
<evidence type="ECO:0000313" key="3">
    <source>
        <dbReference type="Proteomes" id="UP001596074"/>
    </source>
</evidence>
<dbReference type="PANTHER" id="PTHR43441:SF10">
    <property type="entry name" value="ACETYLTRANSFERASE"/>
    <property type="match status" value="1"/>
</dbReference>
<dbReference type="PROSITE" id="PS51186">
    <property type="entry name" value="GNAT"/>
    <property type="match status" value="1"/>
</dbReference>
<dbReference type="InterPro" id="IPR051908">
    <property type="entry name" value="Ribosomal_N-acetyltransferase"/>
</dbReference>
<dbReference type="Proteomes" id="UP001596074">
    <property type="component" value="Unassembled WGS sequence"/>
</dbReference>
<name>A0ABW0ZV17_9ACTN</name>
<dbReference type="Pfam" id="PF13302">
    <property type="entry name" value="Acetyltransf_3"/>
    <property type="match status" value="1"/>
</dbReference>